<sequence>MRLSKEKKSGILGLALVFPSFLLLLGVVIIPIIYSIQESLQNGQGGYDLSHYVALFTDEVMQSNIWYTLKVTIVSTILVLAISYGVALLLRFSNGAAAIWIRRLYLIPMFVPGVIATYAIISMYGNHGWLARICALLGMESFPMIIFDFKGLILANLWFNIPFSTMLLASALGGIPNSIIESAKDTGAGKWQLFFRFIVPLSYKTLLVAATFVFMGVIGSFTAPYLIGPNSPQVLGVAMHQVFSVYQETAQASALAVFMFLLCSAMGYFYIRTMAKDAKAEAGRTGQ</sequence>
<evidence type="ECO:0000256" key="7">
    <source>
        <dbReference type="ARBA" id="ARBA00023136"/>
    </source>
</evidence>
<reference evidence="11" key="2">
    <citation type="submission" date="2015-07" db="EMBL/GenBank/DDBJ databases">
        <title>MeaNS - Measles Nucleotide Surveillance Program.</title>
        <authorList>
            <person name="Tran T."/>
            <person name="Druce J."/>
        </authorList>
    </citation>
    <scope>NUCLEOTIDE SEQUENCE</scope>
    <source>
        <strain evidence="11">DSM 9887</strain>
    </source>
</reference>
<dbReference type="PROSITE" id="PS50928">
    <property type="entry name" value="ABC_TM1"/>
    <property type="match status" value="1"/>
</dbReference>
<evidence type="ECO:0000256" key="4">
    <source>
        <dbReference type="ARBA" id="ARBA00022475"/>
    </source>
</evidence>
<keyword evidence="5 8" id="KW-0812">Transmembrane</keyword>
<dbReference type="Proteomes" id="UP000319578">
    <property type="component" value="Unassembled WGS sequence"/>
</dbReference>
<evidence type="ECO:0000313" key="11">
    <source>
        <dbReference type="EMBL" id="KNB68490.1"/>
    </source>
</evidence>
<feature type="transmembrane region" description="Helical" evidence="8">
    <location>
        <begin position="104"/>
        <end position="123"/>
    </location>
</feature>
<evidence type="ECO:0000313" key="10">
    <source>
        <dbReference type="EMBL" id="GED72103.1"/>
    </source>
</evidence>
<feature type="transmembrane region" description="Helical" evidence="8">
    <location>
        <begin position="252"/>
        <end position="271"/>
    </location>
</feature>
<gene>
    <name evidence="11" type="ORF">ADS79_34015</name>
    <name evidence="10" type="ORF">BRE01_58050</name>
</gene>
<dbReference type="EMBL" id="LGIQ01000020">
    <property type="protein sequence ID" value="KNB68490.1"/>
    <property type="molecule type" value="Genomic_DNA"/>
</dbReference>
<evidence type="ECO:0000313" key="13">
    <source>
        <dbReference type="Proteomes" id="UP000319578"/>
    </source>
</evidence>
<evidence type="ECO:0000259" key="9">
    <source>
        <dbReference type="PROSITE" id="PS50928"/>
    </source>
</evidence>
<organism evidence="11 12">
    <name type="scientific">Brevibacillus reuszeri</name>
    <dbReference type="NCBI Taxonomy" id="54915"/>
    <lineage>
        <taxon>Bacteria</taxon>
        <taxon>Bacillati</taxon>
        <taxon>Bacillota</taxon>
        <taxon>Bacilli</taxon>
        <taxon>Bacillales</taxon>
        <taxon>Paenibacillaceae</taxon>
        <taxon>Brevibacillus</taxon>
    </lineage>
</organism>
<dbReference type="SUPFAM" id="SSF161098">
    <property type="entry name" value="MetI-like"/>
    <property type="match status" value="1"/>
</dbReference>
<dbReference type="InterPro" id="IPR000515">
    <property type="entry name" value="MetI-like"/>
</dbReference>
<evidence type="ECO:0000256" key="8">
    <source>
        <dbReference type="RuleBase" id="RU363032"/>
    </source>
</evidence>
<dbReference type="CDD" id="cd06261">
    <property type="entry name" value="TM_PBP2"/>
    <property type="match status" value="1"/>
</dbReference>
<feature type="transmembrane region" description="Helical" evidence="8">
    <location>
        <begin position="65"/>
        <end position="92"/>
    </location>
</feature>
<accession>A0A0K9YJW3</accession>
<comment type="caution">
    <text evidence="11">The sequence shown here is derived from an EMBL/GenBank/DDBJ whole genome shotgun (WGS) entry which is preliminary data.</text>
</comment>
<evidence type="ECO:0000256" key="1">
    <source>
        <dbReference type="ARBA" id="ARBA00004651"/>
    </source>
</evidence>
<protein>
    <submittedName>
        <fullName evidence="10 11">ABC transporter permease</fullName>
    </submittedName>
</protein>
<comment type="subcellular location">
    <subcellularLocation>
        <location evidence="1 8">Cell membrane</location>
        <topology evidence="1 8">Multi-pass membrane protein</topology>
    </subcellularLocation>
</comment>
<dbReference type="GO" id="GO:0055085">
    <property type="term" value="P:transmembrane transport"/>
    <property type="evidence" value="ECO:0007669"/>
    <property type="project" value="InterPro"/>
</dbReference>
<proteinExistence type="inferred from homology"/>
<dbReference type="InterPro" id="IPR035906">
    <property type="entry name" value="MetI-like_sf"/>
</dbReference>
<dbReference type="PANTHER" id="PTHR42929:SF1">
    <property type="entry name" value="INNER MEMBRANE ABC TRANSPORTER PERMEASE PROTEIN YDCU-RELATED"/>
    <property type="match status" value="1"/>
</dbReference>
<evidence type="ECO:0000256" key="5">
    <source>
        <dbReference type="ARBA" id="ARBA00022692"/>
    </source>
</evidence>
<dbReference type="PANTHER" id="PTHR42929">
    <property type="entry name" value="INNER MEMBRANE ABC TRANSPORTER PERMEASE PROTEIN YDCU-RELATED-RELATED"/>
    <property type="match status" value="1"/>
</dbReference>
<dbReference type="RefSeq" id="WP_049742901.1">
    <property type="nucleotide sequence ID" value="NZ_BJON01000025.1"/>
</dbReference>
<keyword evidence="13" id="KW-1185">Reference proteome</keyword>
<dbReference type="AlphaFoldDB" id="A0A0K9YJW3"/>
<comment type="similarity">
    <text evidence="2">Belongs to the binding-protein-dependent transport system permease family. CysTW subfamily.</text>
</comment>
<evidence type="ECO:0000256" key="6">
    <source>
        <dbReference type="ARBA" id="ARBA00022989"/>
    </source>
</evidence>
<keyword evidence="7 8" id="KW-0472">Membrane</keyword>
<evidence type="ECO:0000313" key="12">
    <source>
        <dbReference type="Proteomes" id="UP000036834"/>
    </source>
</evidence>
<reference evidence="10 13" key="3">
    <citation type="submission" date="2019-06" db="EMBL/GenBank/DDBJ databases">
        <title>Whole genome shotgun sequence of Brevibacillus reuszeri NBRC 15719.</title>
        <authorList>
            <person name="Hosoyama A."/>
            <person name="Uohara A."/>
            <person name="Ohji S."/>
            <person name="Ichikawa N."/>
        </authorList>
    </citation>
    <scope>NUCLEOTIDE SEQUENCE [LARGE SCALE GENOMIC DNA]</scope>
    <source>
        <strain evidence="10 13">NBRC 15719</strain>
    </source>
</reference>
<name>A0A0K9YJW3_9BACL</name>
<dbReference type="GO" id="GO:0005886">
    <property type="term" value="C:plasma membrane"/>
    <property type="evidence" value="ECO:0007669"/>
    <property type="project" value="UniProtKB-SubCell"/>
</dbReference>
<dbReference type="Pfam" id="PF00528">
    <property type="entry name" value="BPD_transp_1"/>
    <property type="match status" value="1"/>
</dbReference>
<dbReference type="Proteomes" id="UP000036834">
    <property type="component" value="Unassembled WGS sequence"/>
</dbReference>
<keyword evidence="3 8" id="KW-0813">Transport</keyword>
<feature type="transmembrane region" description="Helical" evidence="8">
    <location>
        <begin position="12"/>
        <end position="34"/>
    </location>
</feature>
<dbReference type="Gene3D" id="1.10.3720.10">
    <property type="entry name" value="MetI-like"/>
    <property type="match status" value="1"/>
</dbReference>
<keyword evidence="4" id="KW-1003">Cell membrane</keyword>
<dbReference type="OrthoDB" id="57323at2"/>
<reference evidence="12" key="1">
    <citation type="submission" date="2015-07" db="EMBL/GenBank/DDBJ databases">
        <title>Genome sequencing project for genomic taxonomy and phylogenomics of Bacillus-like bacteria.</title>
        <authorList>
            <person name="Liu B."/>
            <person name="Wang J."/>
            <person name="Zhu Y."/>
            <person name="Liu G."/>
            <person name="Chen Q."/>
            <person name="Chen Z."/>
            <person name="Lan J."/>
            <person name="Che J."/>
            <person name="Ge C."/>
            <person name="Shi H."/>
            <person name="Pan Z."/>
            <person name="Liu X."/>
        </authorList>
    </citation>
    <scope>NUCLEOTIDE SEQUENCE [LARGE SCALE GENOMIC DNA]</scope>
    <source>
        <strain evidence="12">DSM 9887</strain>
    </source>
</reference>
<keyword evidence="6 8" id="KW-1133">Transmembrane helix</keyword>
<evidence type="ECO:0000256" key="2">
    <source>
        <dbReference type="ARBA" id="ARBA00007069"/>
    </source>
</evidence>
<dbReference type="STRING" id="54915.ADS79_34015"/>
<evidence type="ECO:0000256" key="3">
    <source>
        <dbReference type="ARBA" id="ARBA00022448"/>
    </source>
</evidence>
<dbReference type="PATRIC" id="fig|54915.3.peg.382"/>
<feature type="domain" description="ABC transmembrane type-1" evidence="9">
    <location>
        <begin position="65"/>
        <end position="270"/>
    </location>
</feature>
<dbReference type="EMBL" id="BJON01000025">
    <property type="protein sequence ID" value="GED72103.1"/>
    <property type="molecule type" value="Genomic_DNA"/>
</dbReference>